<dbReference type="GO" id="GO:0032435">
    <property type="term" value="P:negative regulation of proteasomal ubiquitin-dependent protein catabolic process"/>
    <property type="evidence" value="ECO:0007669"/>
    <property type="project" value="TreeGrafter"/>
</dbReference>
<dbReference type="Pfam" id="PF22562">
    <property type="entry name" value="UBA_7"/>
    <property type="match status" value="1"/>
</dbReference>
<dbReference type="OrthoDB" id="10254930at2759"/>
<dbReference type="InterPro" id="IPR001012">
    <property type="entry name" value="UBX_dom"/>
</dbReference>
<dbReference type="SUPFAM" id="SSF46934">
    <property type="entry name" value="UBA-like"/>
    <property type="match status" value="1"/>
</dbReference>
<comment type="caution">
    <text evidence="6">The sequence shown here is derived from an EMBL/GenBank/DDBJ whole genome shotgun (WGS) entry which is preliminary data.</text>
</comment>
<dbReference type="PROSITE" id="PS50030">
    <property type="entry name" value="UBA"/>
    <property type="match status" value="1"/>
</dbReference>
<dbReference type="GO" id="GO:0005737">
    <property type="term" value="C:cytoplasm"/>
    <property type="evidence" value="ECO:0007669"/>
    <property type="project" value="UniProtKB-SubCell"/>
</dbReference>
<dbReference type="GO" id="GO:0005634">
    <property type="term" value="C:nucleus"/>
    <property type="evidence" value="ECO:0007669"/>
    <property type="project" value="TreeGrafter"/>
</dbReference>
<dbReference type="InterPro" id="IPR009060">
    <property type="entry name" value="UBA-like_sf"/>
</dbReference>
<dbReference type="Pfam" id="PF24560">
    <property type="entry name" value="zf-C2H2_OTU1_C"/>
    <property type="match status" value="1"/>
</dbReference>
<dbReference type="InterPro" id="IPR015940">
    <property type="entry name" value="UBA"/>
</dbReference>
<dbReference type="InterPro" id="IPR013087">
    <property type="entry name" value="Znf_C2H2_type"/>
</dbReference>
<keyword evidence="3" id="KW-0175">Coiled coil</keyword>
<dbReference type="InterPro" id="IPR057766">
    <property type="entry name" value="Znf-C2H2_OTU1-like_C"/>
</dbReference>
<feature type="region of interest" description="Disordered" evidence="4">
    <location>
        <begin position="131"/>
        <end position="244"/>
    </location>
</feature>
<keyword evidence="2" id="KW-0963">Cytoplasm</keyword>
<dbReference type="InterPro" id="IPR029071">
    <property type="entry name" value="Ubiquitin-like_domsf"/>
</dbReference>
<dbReference type="PROSITE" id="PS00028">
    <property type="entry name" value="ZINC_FINGER_C2H2_1"/>
    <property type="match status" value="1"/>
</dbReference>
<dbReference type="GO" id="GO:0036435">
    <property type="term" value="F:K48-linked polyubiquitin modification-dependent protein binding"/>
    <property type="evidence" value="ECO:0007669"/>
    <property type="project" value="TreeGrafter"/>
</dbReference>
<reference evidence="6 7" key="1">
    <citation type="submission" date="2017-10" db="EMBL/GenBank/DDBJ databases">
        <title>Comparative genomics in systemic dimorphic fungi from Ajellomycetaceae.</title>
        <authorList>
            <person name="Munoz J.F."/>
            <person name="Mcewen J.G."/>
            <person name="Clay O.K."/>
            <person name="Cuomo C.A."/>
        </authorList>
    </citation>
    <scope>NUCLEOTIDE SEQUENCE [LARGE SCALE GENOMIC DNA]</scope>
    <source>
        <strain evidence="6 7">UAMH7299</strain>
    </source>
</reference>
<dbReference type="SMART" id="SM00165">
    <property type="entry name" value="UBA"/>
    <property type="match status" value="1"/>
</dbReference>
<evidence type="ECO:0000256" key="2">
    <source>
        <dbReference type="ARBA" id="ARBA00022490"/>
    </source>
</evidence>
<dbReference type="PANTHER" id="PTHR46340:SF1">
    <property type="entry name" value="UBX DOMAIN-CONTAINING PROTEIN 1"/>
    <property type="match status" value="1"/>
</dbReference>
<dbReference type="GO" id="GO:0031397">
    <property type="term" value="P:negative regulation of protein ubiquitination"/>
    <property type="evidence" value="ECO:0007669"/>
    <property type="project" value="TreeGrafter"/>
</dbReference>
<feature type="region of interest" description="Disordered" evidence="4">
    <location>
        <begin position="49"/>
        <end position="71"/>
    </location>
</feature>
<proteinExistence type="predicted"/>
<dbReference type="PANTHER" id="PTHR46340">
    <property type="entry name" value="UBX DOMAIN-CONTAINING PROTEIN 1"/>
    <property type="match status" value="1"/>
</dbReference>
<evidence type="ECO:0000259" key="5">
    <source>
        <dbReference type="PROSITE" id="PS50030"/>
    </source>
</evidence>
<accession>A0A2B7YP45</accession>
<dbReference type="Pfam" id="PF00789">
    <property type="entry name" value="UBX"/>
    <property type="match status" value="1"/>
</dbReference>
<dbReference type="SUPFAM" id="SSF54236">
    <property type="entry name" value="Ubiquitin-like"/>
    <property type="match status" value="1"/>
</dbReference>
<sequence length="313" mass="34687">MPSDLEQLVDMGFEAERAQLAVSNTGGLQGALEWLESNQDNSLEEIKAASAAQTAAAGADPDEPPALKPGEEARSLVCNDCGKRFRSQAQAEFHASKTEHVDFSESTEEIAPLTEAEKEAKLEELRVKLAEKRQKKAELDKADAKRNEEIRRKSTKETQDMKEQLVKKEQLKEAAKKRREKQEEIEVKARIRAKIEADKEERRRKAEKEKAAREGRAPPPEPAATQPPPPSAPRPASAYTESRLRLQTPAGNVIKTFPVETTLFEVAAAVGQEIGAEVQSFTQNFPRKVFDAEYFGETLKDLGLVPSASLNVQ</sequence>
<feature type="compositionally biased region" description="Basic and acidic residues" evidence="4">
    <location>
        <begin position="131"/>
        <end position="216"/>
    </location>
</feature>
<dbReference type="STRING" id="1447883.A0A2B7YP45"/>
<dbReference type="Gene3D" id="3.10.20.90">
    <property type="entry name" value="Phosphatidylinositol 3-kinase Catalytic Subunit, Chain A, domain 1"/>
    <property type="match status" value="1"/>
</dbReference>
<evidence type="ECO:0000256" key="4">
    <source>
        <dbReference type="SAM" id="MobiDB-lite"/>
    </source>
</evidence>
<name>A0A2B7YP45_POLH7</name>
<evidence type="ECO:0000313" key="6">
    <source>
        <dbReference type="EMBL" id="PGH22950.1"/>
    </source>
</evidence>
<gene>
    <name evidence="6" type="ORF">AJ80_02999</name>
</gene>
<evidence type="ECO:0000256" key="3">
    <source>
        <dbReference type="ARBA" id="ARBA00023054"/>
    </source>
</evidence>
<evidence type="ECO:0000256" key="1">
    <source>
        <dbReference type="ARBA" id="ARBA00004496"/>
    </source>
</evidence>
<keyword evidence="7" id="KW-1185">Reference proteome</keyword>
<feature type="compositionally biased region" description="Low complexity" evidence="4">
    <location>
        <begin position="49"/>
        <end position="59"/>
    </location>
</feature>
<dbReference type="AlphaFoldDB" id="A0A2B7YP45"/>
<feature type="region of interest" description="Disordered" evidence="4">
    <location>
        <begin position="96"/>
        <end position="116"/>
    </location>
</feature>
<feature type="domain" description="UBA" evidence="5">
    <location>
        <begin position="1"/>
        <end position="38"/>
    </location>
</feature>
<protein>
    <recommendedName>
        <fullName evidence="5">UBA domain-containing protein</fullName>
    </recommendedName>
</protein>
<comment type="subcellular location">
    <subcellularLocation>
        <location evidence="1">Cytoplasm</location>
    </subcellularLocation>
</comment>
<dbReference type="Gene3D" id="1.10.8.10">
    <property type="entry name" value="DNA helicase RuvA subunit, C-terminal domain"/>
    <property type="match status" value="1"/>
</dbReference>
<dbReference type="GO" id="GO:1903094">
    <property type="term" value="P:negative regulation of protein K48-linked deubiquitination"/>
    <property type="evidence" value="ECO:0007669"/>
    <property type="project" value="TreeGrafter"/>
</dbReference>
<dbReference type="CDD" id="cd01767">
    <property type="entry name" value="UBX"/>
    <property type="match status" value="1"/>
</dbReference>
<feature type="compositionally biased region" description="Pro residues" evidence="4">
    <location>
        <begin position="217"/>
        <end position="233"/>
    </location>
</feature>
<organism evidence="6 7">
    <name type="scientific">Polytolypa hystricis (strain UAMH7299)</name>
    <dbReference type="NCBI Taxonomy" id="1447883"/>
    <lineage>
        <taxon>Eukaryota</taxon>
        <taxon>Fungi</taxon>
        <taxon>Dikarya</taxon>
        <taxon>Ascomycota</taxon>
        <taxon>Pezizomycotina</taxon>
        <taxon>Eurotiomycetes</taxon>
        <taxon>Eurotiomycetidae</taxon>
        <taxon>Onygenales</taxon>
        <taxon>Onygenales incertae sedis</taxon>
        <taxon>Polytolypa</taxon>
    </lineage>
</organism>
<evidence type="ECO:0000313" key="7">
    <source>
        <dbReference type="Proteomes" id="UP000224634"/>
    </source>
</evidence>
<dbReference type="Proteomes" id="UP000224634">
    <property type="component" value="Unassembled WGS sequence"/>
</dbReference>
<dbReference type="EMBL" id="PDNA01000031">
    <property type="protein sequence ID" value="PGH22950.1"/>
    <property type="molecule type" value="Genomic_DNA"/>
</dbReference>